<dbReference type="PANTHER" id="PTHR35936">
    <property type="entry name" value="MEMBRANE-BOUND LYTIC MUREIN TRANSGLYCOSYLASE F"/>
    <property type="match status" value="1"/>
</dbReference>
<dbReference type="SMART" id="SM00062">
    <property type="entry name" value="PBPb"/>
    <property type="match status" value="1"/>
</dbReference>
<name>A0A378YRW4_9BURK</name>
<reference evidence="3 4" key="1">
    <citation type="submission" date="2018-06" db="EMBL/GenBank/DDBJ databases">
        <authorList>
            <consortium name="Pathogen Informatics"/>
            <person name="Doyle S."/>
        </authorList>
    </citation>
    <scope>NUCLEOTIDE SEQUENCE [LARGE SCALE GENOMIC DNA]</scope>
    <source>
        <strain evidence="3 4">NCTC13160</strain>
    </source>
</reference>
<organism evidence="3 4">
    <name type="scientific">Pandoraea pnomenusa</name>
    <dbReference type="NCBI Taxonomy" id="93220"/>
    <lineage>
        <taxon>Bacteria</taxon>
        <taxon>Pseudomonadati</taxon>
        <taxon>Pseudomonadota</taxon>
        <taxon>Betaproteobacteria</taxon>
        <taxon>Burkholderiales</taxon>
        <taxon>Burkholderiaceae</taxon>
        <taxon>Pandoraea</taxon>
    </lineage>
</organism>
<proteinExistence type="predicted"/>
<dbReference type="PANTHER" id="PTHR35936:SF37">
    <property type="entry name" value="AMINO ACID ABC TRANSPORTER SUBSTRATE-BINDING PROTEIN"/>
    <property type="match status" value="1"/>
</dbReference>
<evidence type="ECO:0000256" key="1">
    <source>
        <dbReference type="ARBA" id="ARBA00022729"/>
    </source>
</evidence>
<evidence type="ECO:0000259" key="2">
    <source>
        <dbReference type="SMART" id="SM00062"/>
    </source>
</evidence>
<keyword evidence="1" id="KW-0732">Signal</keyword>
<evidence type="ECO:0000313" key="3">
    <source>
        <dbReference type="EMBL" id="SUA79221.1"/>
    </source>
</evidence>
<dbReference type="Gene3D" id="3.40.190.10">
    <property type="entry name" value="Periplasmic binding protein-like II"/>
    <property type="match status" value="2"/>
</dbReference>
<gene>
    <name evidence="3" type="primary">fliY_2</name>
    <name evidence="3" type="ORF">NCTC13160_03108</name>
</gene>
<dbReference type="Pfam" id="PF00497">
    <property type="entry name" value="SBP_bac_3"/>
    <property type="match status" value="1"/>
</dbReference>
<dbReference type="OrthoDB" id="5363083at2"/>
<dbReference type="CDD" id="cd01072">
    <property type="entry name" value="PBP2_SMa0082_like"/>
    <property type="match status" value="1"/>
</dbReference>
<accession>A0A378YRW4</accession>
<dbReference type="InterPro" id="IPR001638">
    <property type="entry name" value="Solute-binding_3/MltF_N"/>
</dbReference>
<dbReference type="SUPFAM" id="SSF53850">
    <property type="entry name" value="Periplasmic binding protein-like II"/>
    <property type="match status" value="1"/>
</dbReference>
<protein>
    <submittedName>
        <fullName evidence="3">Sulfate starvation-induced protein 7</fullName>
    </submittedName>
</protein>
<sequence length="287" mass="30263">MLPFSRTAVSHEAVVATLGARTRARRAFTTLMLAVSALAAVSTLAPRTAHADGLDDIAKRGTLRVAVPQDFPPFGAIGPDMKPVGYDIDTAALLAKGMGVKLELVPVTSANRIPHLTTNKADLVISSLGKNAEREKVIDFSEAYAPFYNGVFGPKDLAVSKPADLSGKTIGVTRGAVEDLELSKVAPPDVTIKRFEDNNGTISAFLSGQVQLVATGNVVAAAIVAKHPPKLPEPKFLIKNSPCFVGLNKNEPRLLAKVNAILTASKKDGSLGKISQKWLGMPLPADL</sequence>
<feature type="domain" description="Solute-binding protein family 3/N-terminal" evidence="2">
    <location>
        <begin position="62"/>
        <end position="282"/>
    </location>
</feature>
<dbReference type="STRING" id="93220.A6P55_12865"/>
<dbReference type="EMBL" id="UGSG01000001">
    <property type="protein sequence ID" value="SUA79221.1"/>
    <property type="molecule type" value="Genomic_DNA"/>
</dbReference>
<dbReference type="AlphaFoldDB" id="A0A378YRW4"/>
<dbReference type="Proteomes" id="UP000254573">
    <property type="component" value="Unassembled WGS sequence"/>
</dbReference>
<evidence type="ECO:0000313" key="4">
    <source>
        <dbReference type="Proteomes" id="UP000254573"/>
    </source>
</evidence>